<dbReference type="InterPro" id="IPR012910">
    <property type="entry name" value="Plug_dom"/>
</dbReference>
<gene>
    <name evidence="12" type="ORF">ACFX5E_13765</name>
</gene>
<dbReference type="Pfam" id="PF00593">
    <property type="entry name" value="TonB_dep_Rec_b-barrel"/>
    <property type="match status" value="1"/>
</dbReference>
<evidence type="ECO:0000256" key="3">
    <source>
        <dbReference type="ARBA" id="ARBA00022452"/>
    </source>
</evidence>
<comment type="subcellular location">
    <subcellularLocation>
        <location evidence="1 8">Cell outer membrane</location>
        <topology evidence="1 8">Multi-pass membrane protein</topology>
    </subcellularLocation>
</comment>
<accession>A0ABW6HZI8</accession>
<comment type="caution">
    <text evidence="12">The sequence shown here is derived from an EMBL/GenBank/DDBJ whole genome shotgun (WGS) entry which is preliminary data.</text>
</comment>
<keyword evidence="13" id="KW-1185">Reference proteome</keyword>
<feature type="domain" description="TonB-dependent receptor plug" evidence="11">
    <location>
        <begin position="234"/>
        <end position="355"/>
    </location>
</feature>
<evidence type="ECO:0000259" key="11">
    <source>
        <dbReference type="Pfam" id="PF07715"/>
    </source>
</evidence>
<dbReference type="Proteomes" id="UP001600109">
    <property type="component" value="Unassembled WGS sequence"/>
</dbReference>
<evidence type="ECO:0000256" key="4">
    <source>
        <dbReference type="ARBA" id="ARBA00022692"/>
    </source>
</evidence>
<dbReference type="PANTHER" id="PTHR47234">
    <property type="match status" value="1"/>
</dbReference>
<dbReference type="InterPro" id="IPR000531">
    <property type="entry name" value="Beta-barrel_TonB"/>
</dbReference>
<keyword evidence="7 8" id="KW-0998">Cell outer membrane</keyword>
<evidence type="ECO:0000256" key="1">
    <source>
        <dbReference type="ARBA" id="ARBA00004571"/>
    </source>
</evidence>
<keyword evidence="5 9" id="KW-0798">TonB box</keyword>
<dbReference type="PROSITE" id="PS52016">
    <property type="entry name" value="TONB_DEPENDENT_REC_3"/>
    <property type="match status" value="1"/>
</dbReference>
<protein>
    <submittedName>
        <fullName evidence="12">TonB-dependent receptor domain-containing protein</fullName>
    </submittedName>
</protein>
<sequence>MKKTVLKQRLLIRIMKITLFQFVLALVFSSVTIANNIRGQKKLDTKVTITVTDLNLDTALSKLEKLAHVKFSYNSRMSQLNQKVSVYANNEALSSVLTRILKPLKINYTEVSNQIILQKEEIAKTGIDGEFFSTLNQNAVAEIIKGRVVDEKGQSLPGVTILVKGTKKGTTTDIDGSYTINAEIGDVLQFSYVGLETKSVTVTGTTLNVTLTESGETLQDVVVIGSRNPTRTVTESAVPIDVISMKEITSQGAQTNLNQILNMVAPSFTSNTTTVADGTDHIDPAQLRGLGPDQVLVLLNGKRRHTSSLVNINGSPGRGAVGTDLNSIPAFAIEKIEVLRDGASAQYGSDAIAGVININMKKDTKKLEVNLFGGSHFSKNANDHTGGNDGNNIQIDLNYGTNLGKEKSFINVTASAQLRGQTSRAKEVTGNLFNRYNAVEERARIAGININSLYANTLNTTPGFYNGLLNTINTYAQQVSYFDATTKTAIQNAATSGNLPGMRTLLGIDATTDELAFRGLVRNDFNMRVGQSALQSSQFFVNAAYPINDKLELYAFGGSSYRTGEAAGFYRRPNQSRSYTGLYPNGFLPEIHSTINDISAAAGLRGTIFGNWNFDLSNTFGRNSFDYGVENTVNSSMRENSPTTFDAGGLAFSQNTTNFDMNQKFGDLNVAFGAEYRNENYSISAGQPESYNLYDINGNVALPGVTPANQIVTDFFGSIRGNGSQVFPGFRPANAVDKGRNSTAIYGDLEYDVTEKWLLNGAVRFEKYSDFGNTTNFKVASRYKLTDNINLRGAVSTGFRAPSLHQINFNATATQFVGGVPFEVSTFSNDSRAAKALGIPQLKQEESKSASIGFTAKIPEGNITLTADAYIVRIDDRVTLTDQFSRPSGTFAEGTPQRELQLQFDLAGANAATFFANAISTESKGIDIIITHKLNLGAIVIKSDLATTFSQTRQVGAIKGSPTLVANGQINRYFSEMSRVYLEEAIPRVKGNLTNSFTYKKFDFFLRNVYFGKVTDPNTVDVNGDGSVGAIVVNGRAVENEHPIWAAKIITDLSVGFKITEAAKIVIGANNILDIYPDMNLGPISAKRPTNIANPNLTGLDSNGNIAYNPATTIDLSNANQFAYSRNTSQFGQNGRFIFARLSLSF</sequence>
<dbReference type="InterPro" id="IPR036942">
    <property type="entry name" value="Beta-barrel_TonB_sf"/>
</dbReference>
<comment type="similarity">
    <text evidence="8 9">Belongs to the TonB-dependent receptor family.</text>
</comment>
<evidence type="ECO:0000256" key="7">
    <source>
        <dbReference type="ARBA" id="ARBA00023237"/>
    </source>
</evidence>
<evidence type="ECO:0000256" key="2">
    <source>
        <dbReference type="ARBA" id="ARBA00022448"/>
    </source>
</evidence>
<keyword evidence="3 8" id="KW-1134">Transmembrane beta strand</keyword>
<reference evidence="12 13" key="1">
    <citation type="submission" date="2024-06" db="EMBL/GenBank/DDBJ databases">
        <title>Flavobacterium spp. isolated from glacier.</title>
        <authorList>
            <person name="Han D."/>
        </authorList>
    </citation>
    <scope>NUCLEOTIDE SEQUENCE [LARGE SCALE GENOMIC DNA]</scope>
    <source>
        <strain evidence="12 13">LS2P90</strain>
    </source>
</reference>
<evidence type="ECO:0000313" key="13">
    <source>
        <dbReference type="Proteomes" id="UP001600109"/>
    </source>
</evidence>
<dbReference type="PANTHER" id="PTHR47234:SF3">
    <property type="entry name" value="SECRETIN_TONB SHORT N-TERMINAL DOMAIN-CONTAINING PROTEIN"/>
    <property type="match status" value="1"/>
</dbReference>
<dbReference type="Gene3D" id="2.40.170.20">
    <property type="entry name" value="TonB-dependent receptor, beta-barrel domain"/>
    <property type="match status" value="1"/>
</dbReference>
<keyword evidence="2 8" id="KW-0813">Transport</keyword>
<evidence type="ECO:0000313" key="12">
    <source>
        <dbReference type="EMBL" id="MFE3869132.1"/>
    </source>
</evidence>
<name>A0ABW6HZI8_9FLAO</name>
<evidence type="ECO:0000256" key="9">
    <source>
        <dbReference type="RuleBase" id="RU003357"/>
    </source>
</evidence>
<dbReference type="Gene3D" id="2.170.130.10">
    <property type="entry name" value="TonB-dependent receptor, plug domain"/>
    <property type="match status" value="1"/>
</dbReference>
<keyword evidence="12" id="KW-0675">Receptor</keyword>
<dbReference type="Gene3D" id="2.60.40.1120">
    <property type="entry name" value="Carboxypeptidase-like, regulatory domain"/>
    <property type="match status" value="1"/>
</dbReference>
<organism evidence="12 13">
    <name type="scientific">Flavobacterium xylosi</name>
    <dbReference type="NCBI Taxonomy" id="3230415"/>
    <lineage>
        <taxon>Bacteria</taxon>
        <taxon>Pseudomonadati</taxon>
        <taxon>Bacteroidota</taxon>
        <taxon>Flavobacteriia</taxon>
        <taxon>Flavobacteriales</taxon>
        <taxon>Flavobacteriaceae</taxon>
        <taxon>Flavobacterium</taxon>
    </lineage>
</organism>
<evidence type="ECO:0000256" key="8">
    <source>
        <dbReference type="PROSITE-ProRule" id="PRU01360"/>
    </source>
</evidence>
<evidence type="ECO:0000259" key="10">
    <source>
        <dbReference type="Pfam" id="PF00593"/>
    </source>
</evidence>
<dbReference type="SUPFAM" id="SSF49464">
    <property type="entry name" value="Carboxypeptidase regulatory domain-like"/>
    <property type="match status" value="1"/>
</dbReference>
<dbReference type="InterPro" id="IPR039426">
    <property type="entry name" value="TonB-dep_rcpt-like"/>
</dbReference>
<dbReference type="Pfam" id="PF13715">
    <property type="entry name" value="CarbopepD_reg_2"/>
    <property type="match status" value="1"/>
</dbReference>
<dbReference type="Pfam" id="PF07715">
    <property type="entry name" value="Plug"/>
    <property type="match status" value="1"/>
</dbReference>
<dbReference type="InterPro" id="IPR037066">
    <property type="entry name" value="Plug_dom_sf"/>
</dbReference>
<dbReference type="EMBL" id="JBHZPZ010000018">
    <property type="protein sequence ID" value="MFE3869132.1"/>
    <property type="molecule type" value="Genomic_DNA"/>
</dbReference>
<dbReference type="SUPFAM" id="SSF56935">
    <property type="entry name" value="Porins"/>
    <property type="match status" value="1"/>
</dbReference>
<evidence type="ECO:0000256" key="6">
    <source>
        <dbReference type="ARBA" id="ARBA00023136"/>
    </source>
</evidence>
<keyword evidence="4 8" id="KW-0812">Transmembrane</keyword>
<keyword evidence="6 8" id="KW-0472">Membrane</keyword>
<dbReference type="InterPro" id="IPR008969">
    <property type="entry name" value="CarboxyPept-like_regulatory"/>
</dbReference>
<feature type="domain" description="TonB-dependent receptor-like beta-barrel" evidence="10">
    <location>
        <begin position="554"/>
        <end position="1072"/>
    </location>
</feature>
<evidence type="ECO:0000256" key="5">
    <source>
        <dbReference type="ARBA" id="ARBA00023077"/>
    </source>
</evidence>
<proteinExistence type="inferred from homology"/>